<dbReference type="Pfam" id="PF19567">
    <property type="entry name" value="CpsB_CapC"/>
    <property type="match status" value="1"/>
</dbReference>
<dbReference type="InterPro" id="IPR016667">
    <property type="entry name" value="Caps_polysacc_synth_CpsB/CapC"/>
</dbReference>
<gene>
    <name evidence="5" type="ORF">ThimaDRAFT_0394</name>
</gene>
<dbReference type="SUPFAM" id="SSF89550">
    <property type="entry name" value="PHP domain-like"/>
    <property type="match status" value="1"/>
</dbReference>
<accession>F9U643</accession>
<dbReference type="GO" id="GO:0030145">
    <property type="term" value="F:manganese ion binding"/>
    <property type="evidence" value="ECO:0007669"/>
    <property type="project" value="InterPro"/>
</dbReference>
<comment type="similarity">
    <text evidence="1">Belongs to the metallo-dependent hydrolases superfamily. CpsB/CapC family.</text>
</comment>
<dbReference type="RefSeq" id="WP_007191272.1">
    <property type="nucleotide sequence ID" value="NZ_AFWV01000001.1"/>
</dbReference>
<evidence type="ECO:0000256" key="2">
    <source>
        <dbReference type="ARBA" id="ARBA00013064"/>
    </source>
</evidence>
<evidence type="ECO:0000256" key="4">
    <source>
        <dbReference type="ARBA" id="ARBA00051722"/>
    </source>
</evidence>
<dbReference type="eggNOG" id="COG4464">
    <property type="taxonomic scope" value="Bacteria"/>
</dbReference>
<reference evidence="5 6" key="1">
    <citation type="submission" date="2011-06" db="EMBL/GenBank/DDBJ databases">
        <title>The draft genome of Thiocapsa marina 5811.</title>
        <authorList>
            <consortium name="US DOE Joint Genome Institute (JGI-PGF)"/>
            <person name="Lucas S."/>
            <person name="Han J."/>
            <person name="Cheng J.-F."/>
            <person name="Goodwin L."/>
            <person name="Pitluck S."/>
            <person name="Peters L."/>
            <person name="Land M.L."/>
            <person name="Hauser L."/>
            <person name="Vogl K."/>
            <person name="Liu Z."/>
            <person name="Imhoff J."/>
            <person name="Thiel V."/>
            <person name="Frigaard N.-U."/>
            <person name="Bryant D."/>
            <person name="Woyke T.J."/>
        </authorList>
    </citation>
    <scope>NUCLEOTIDE SEQUENCE [LARGE SCALE GENOMIC DNA]</scope>
    <source>
        <strain evidence="5 6">5811</strain>
    </source>
</reference>
<dbReference type="GO" id="GO:0004725">
    <property type="term" value="F:protein tyrosine phosphatase activity"/>
    <property type="evidence" value="ECO:0007669"/>
    <property type="project" value="UniProtKB-EC"/>
</dbReference>
<dbReference type="Proteomes" id="UP000005459">
    <property type="component" value="Unassembled WGS sequence"/>
</dbReference>
<protein>
    <recommendedName>
        <fullName evidence="2">protein-tyrosine-phosphatase</fullName>
        <ecNumber evidence="2">3.1.3.48</ecNumber>
    </recommendedName>
</protein>
<evidence type="ECO:0000256" key="3">
    <source>
        <dbReference type="ARBA" id="ARBA00022801"/>
    </source>
</evidence>
<dbReference type="InterPro" id="IPR016195">
    <property type="entry name" value="Pol/histidinol_Pase-like"/>
</dbReference>
<dbReference type="EC" id="3.1.3.48" evidence="2"/>
<dbReference type="AlphaFoldDB" id="F9U643"/>
<evidence type="ECO:0000313" key="5">
    <source>
        <dbReference type="EMBL" id="EGV20616.1"/>
    </source>
</evidence>
<proteinExistence type="inferred from homology"/>
<dbReference type="PANTHER" id="PTHR39181">
    <property type="entry name" value="TYROSINE-PROTEIN PHOSPHATASE YWQE"/>
    <property type="match status" value="1"/>
</dbReference>
<evidence type="ECO:0000313" key="6">
    <source>
        <dbReference type="Proteomes" id="UP000005459"/>
    </source>
</evidence>
<dbReference type="Gene3D" id="3.20.20.140">
    <property type="entry name" value="Metal-dependent hydrolases"/>
    <property type="match status" value="1"/>
</dbReference>
<comment type="catalytic activity">
    <reaction evidence="4">
        <text>O-phospho-L-tyrosyl-[protein] + H2O = L-tyrosyl-[protein] + phosphate</text>
        <dbReference type="Rhea" id="RHEA:10684"/>
        <dbReference type="Rhea" id="RHEA-COMP:10136"/>
        <dbReference type="Rhea" id="RHEA-COMP:20101"/>
        <dbReference type="ChEBI" id="CHEBI:15377"/>
        <dbReference type="ChEBI" id="CHEBI:43474"/>
        <dbReference type="ChEBI" id="CHEBI:46858"/>
        <dbReference type="ChEBI" id="CHEBI:61978"/>
        <dbReference type="EC" id="3.1.3.48"/>
    </reaction>
</comment>
<keyword evidence="6" id="KW-1185">Reference proteome</keyword>
<organism evidence="5 6">
    <name type="scientific">Thiocapsa marina 5811</name>
    <dbReference type="NCBI Taxonomy" id="768671"/>
    <lineage>
        <taxon>Bacteria</taxon>
        <taxon>Pseudomonadati</taxon>
        <taxon>Pseudomonadota</taxon>
        <taxon>Gammaproteobacteria</taxon>
        <taxon>Chromatiales</taxon>
        <taxon>Chromatiaceae</taxon>
        <taxon>Thiocapsa</taxon>
    </lineage>
</organism>
<keyword evidence="3 5" id="KW-0378">Hydrolase</keyword>
<sequence length="266" mass="29243">MIDCHCHILPGIDDGAHTLEAALDMARAASTSGIEELVCTPHHLNGVYDNPADAIRQASANLQKCLLEVGIPLRVYPGSELHLVPELPRQLLDGAAMTYNDLGKAALIELPKATIPMGAETILEQLLYRGVTPVIAHPERNLRLARRPEQLAEWIARGCKAQLTAQSCSGDFGERMQRLCRRWLESGWVHLIASDAHRAAGRSPDTLAAGRASVAEWLGEEAATLLTCENPRRLLNGEDLVSLAPRADPRTAPARRRWLGFLPWRR</sequence>
<dbReference type="PIRSF" id="PIRSF016557">
    <property type="entry name" value="Caps_synth_CpsB"/>
    <property type="match status" value="1"/>
</dbReference>
<evidence type="ECO:0000256" key="1">
    <source>
        <dbReference type="ARBA" id="ARBA00005750"/>
    </source>
</evidence>
<dbReference type="OrthoDB" id="9788539at2"/>
<dbReference type="STRING" id="768671.ThimaDRAFT_0394"/>
<dbReference type="PANTHER" id="PTHR39181:SF1">
    <property type="entry name" value="TYROSINE-PROTEIN PHOSPHATASE YWQE"/>
    <property type="match status" value="1"/>
</dbReference>
<name>F9U643_9GAMM</name>
<dbReference type="EMBL" id="AFWV01000001">
    <property type="protein sequence ID" value="EGV20616.1"/>
    <property type="molecule type" value="Genomic_DNA"/>
</dbReference>